<dbReference type="InterPro" id="IPR006683">
    <property type="entry name" value="Thioestr_dom"/>
</dbReference>
<dbReference type="CDD" id="cd03443">
    <property type="entry name" value="PaaI_thioesterase"/>
    <property type="match status" value="1"/>
</dbReference>
<dbReference type="Proteomes" id="UP000470384">
    <property type="component" value="Unassembled WGS sequence"/>
</dbReference>
<feature type="compositionally biased region" description="Basic and acidic residues" evidence="3">
    <location>
        <begin position="1"/>
        <end position="12"/>
    </location>
</feature>
<dbReference type="GO" id="GO:0047617">
    <property type="term" value="F:fatty acyl-CoA hydrolase activity"/>
    <property type="evidence" value="ECO:0007669"/>
    <property type="project" value="InterPro"/>
</dbReference>
<evidence type="ECO:0000256" key="2">
    <source>
        <dbReference type="ARBA" id="ARBA00022801"/>
    </source>
</evidence>
<dbReference type="InterPro" id="IPR039298">
    <property type="entry name" value="ACOT13"/>
</dbReference>
<reference evidence="5 6" key="1">
    <citation type="journal article" date="2016" name="Int. J. Syst. Evol. Microbiol.">
        <title>Pyruvatibacter mobilis gen. nov., sp. nov., a marine bacterium from the culture broth of Picochlorum sp. 122.</title>
        <authorList>
            <person name="Wang G."/>
            <person name="Tang M."/>
            <person name="Wu H."/>
            <person name="Dai S."/>
            <person name="Li T."/>
            <person name="Chen C."/>
            <person name="He H."/>
            <person name="Fan J."/>
            <person name="Xiang W."/>
            <person name="Li X."/>
        </authorList>
    </citation>
    <scope>NUCLEOTIDE SEQUENCE [LARGE SCALE GENOMIC DNA]</scope>
    <source>
        <strain evidence="5 6">GYP-11</strain>
    </source>
</reference>
<dbReference type="GeneID" id="300655584"/>
<keyword evidence="2" id="KW-0378">Hydrolase</keyword>
<dbReference type="AlphaFoldDB" id="A0A845Q8E7"/>
<dbReference type="PANTHER" id="PTHR21660">
    <property type="entry name" value="THIOESTERASE SUPERFAMILY MEMBER-RELATED"/>
    <property type="match status" value="1"/>
</dbReference>
<keyword evidence="6" id="KW-1185">Reference proteome</keyword>
<dbReference type="EMBL" id="WXYQ01000002">
    <property type="protein sequence ID" value="NBG94714.1"/>
    <property type="molecule type" value="Genomic_DNA"/>
</dbReference>
<feature type="domain" description="Thioesterase" evidence="4">
    <location>
        <begin position="72"/>
        <end position="145"/>
    </location>
</feature>
<accession>A0A845Q8E7</accession>
<proteinExistence type="inferred from homology"/>
<dbReference type="OrthoDB" id="3477511at2"/>
<comment type="similarity">
    <text evidence="1">Belongs to the thioesterase PaaI family.</text>
</comment>
<name>A0A845Q8E7_9HYPH</name>
<evidence type="ECO:0000256" key="1">
    <source>
        <dbReference type="ARBA" id="ARBA00008324"/>
    </source>
</evidence>
<dbReference type="PANTHER" id="PTHR21660:SF1">
    <property type="entry name" value="ACYL-COENZYME A THIOESTERASE 13"/>
    <property type="match status" value="1"/>
</dbReference>
<evidence type="ECO:0000313" key="5">
    <source>
        <dbReference type="EMBL" id="NBG94714.1"/>
    </source>
</evidence>
<evidence type="ECO:0000313" key="6">
    <source>
        <dbReference type="Proteomes" id="UP000470384"/>
    </source>
</evidence>
<dbReference type="SUPFAM" id="SSF54637">
    <property type="entry name" value="Thioesterase/thiol ester dehydrase-isomerase"/>
    <property type="match status" value="1"/>
</dbReference>
<sequence>MTEARDTQKGEQQKPAIPSPRPPEALDGFTAMELRDPFEAFVGPLYTETAENDGLERLEAFRVDDRHVDADGKLHPGMLMTFADAVVGSTAWNATGRKPCVTLSMQTSYTGTAKVGDLVTARTRLTRKTRAIVFCAADFFVDDELICQATSLWKVLGEH</sequence>
<organism evidence="5 6">
    <name type="scientific">Pyruvatibacter mobilis</name>
    <dbReference type="NCBI Taxonomy" id="1712261"/>
    <lineage>
        <taxon>Bacteria</taxon>
        <taxon>Pseudomonadati</taxon>
        <taxon>Pseudomonadota</taxon>
        <taxon>Alphaproteobacteria</taxon>
        <taxon>Hyphomicrobiales</taxon>
        <taxon>Parvibaculaceae</taxon>
        <taxon>Pyruvatibacter</taxon>
    </lineage>
</organism>
<evidence type="ECO:0000256" key="3">
    <source>
        <dbReference type="SAM" id="MobiDB-lite"/>
    </source>
</evidence>
<dbReference type="RefSeq" id="WP_160586805.1">
    <property type="nucleotide sequence ID" value="NZ_BMHN01000001.1"/>
</dbReference>
<gene>
    <name evidence="5" type="ORF">GTQ45_03105</name>
</gene>
<comment type="caution">
    <text evidence="5">The sequence shown here is derived from an EMBL/GenBank/DDBJ whole genome shotgun (WGS) entry which is preliminary data.</text>
</comment>
<dbReference type="InterPro" id="IPR029069">
    <property type="entry name" value="HotDog_dom_sf"/>
</dbReference>
<feature type="region of interest" description="Disordered" evidence="3">
    <location>
        <begin position="1"/>
        <end position="25"/>
    </location>
</feature>
<dbReference type="Pfam" id="PF03061">
    <property type="entry name" value="4HBT"/>
    <property type="match status" value="1"/>
</dbReference>
<protein>
    <recommendedName>
        <fullName evidence="4">Thioesterase domain-containing protein</fullName>
    </recommendedName>
</protein>
<dbReference type="Gene3D" id="3.10.129.10">
    <property type="entry name" value="Hotdog Thioesterase"/>
    <property type="match status" value="1"/>
</dbReference>
<evidence type="ECO:0000259" key="4">
    <source>
        <dbReference type="Pfam" id="PF03061"/>
    </source>
</evidence>